<accession>A0ABW4WVC4</accession>
<dbReference type="RefSeq" id="WP_229960453.1">
    <property type="nucleotide sequence ID" value="NZ_JAJJWI010000008.1"/>
</dbReference>
<keyword evidence="2" id="KW-1185">Reference proteome</keyword>
<dbReference type="Proteomes" id="UP001597369">
    <property type="component" value="Unassembled WGS sequence"/>
</dbReference>
<reference evidence="2" key="1">
    <citation type="journal article" date="2019" name="Int. J. Syst. Evol. Microbiol.">
        <title>The Global Catalogue of Microorganisms (GCM) 10K type strain sequencing project: providing services to taxonomists for standard genome sequencing and annotation.</title>
        <authorList>
            <consortium name="The Broad Institute Genomics Platform"/>
            <consortium name="The Broad Institute Genome Sequencing Center for Infectious Disease"/>
            <person name="Wu L."/>
            <person name="Ma J."/>
        </authorList>
    </citation>
    <scope>NUCLEOTIDE SEQUENCE [LARGE SCALE GENOMIC DNA]</scope>
    <source>
        <strain evidence="2">JCM 16545</strain>
    </source>
</reference>
<evidence type="ECO:0000313" key="2">
    <source>
        <dbReference type="Proteomes" id="UP001597369"/>
    </source>
</evidence>
<gene>
    <name evidence="1" type="ORF">ACFSKU_06980</name>
</gene>
<comment type="caution">
    <text evidence="1">The sequence shown here is derived from an EMBL/GenBank/DDBJ whole genome shotgun (WGS) entry which is preliminary data.</text>
</comment>
<sequence>MHTNSEPTKAFAYIKYEGTLVQDGFLDARKAGEALLGIDEALRHFLYQEDSSLQKAEFEIPVSIKKGSWEAVFMENFDTVLLKSTLSWGASKYFDTALNEVAQKGFNEFGFKDLFKNAFKSMTWVIKIAKHLGSLTRKKVEHLEYSGDNKVSIINTDGRILLVPTQYLKAFASCPNDLFTRLAKVIEEERQLIIGYNDGKESNYVRINSSEKFIFIPHEDEDEVLFPELAHNTYAELEGHITRGNEHSNTMGFLYQDHILTCYPNEGNIKSFKGTLFTNVTVKGFIDRLDKRTGEFIEKRPKFRFVEIVSNEPEDRQLKLF</sequence>
<dbReference type="EMBL" id="JBHUHV010000022">
    <property type="protein sequence ID" value="MFD2066623.1"/>
    <property type="molecule type" value="Genomic_DNA"/>
</dbReference>
<name>A0ABW4WVC4_9BACT</name>
<organism evidence="1 2">
    <name type="scientific">Pontibacter silvestris</name>
    <dbReference type="NCBI Taxonomy" id="2305183"/>
    <lineage>
        <taxon>Bacteria</taxon>
        <taxon>Pseudomonadati</taxon>
        <taxon>Bacteroidota</taxon>
        <taxon>Cytophagia</taxon>
        <taxon>Cytophagales</taxon>
        <taxon>Hymenobacteraceae</taxon>
        <taxon>Pontibacter</taxon>
    </lineage>
</organism>
<evidence type="ECO:0000313" key="1">
    <source>
        <dbReference type="EMBL" id="MFD2066623.1"/>
    </source>
</evidence>
<protein>
    <submittedName>
        <fullName evidence="1">Uncharacterized protein</fullName>
    </submittedName>
</protein>
<proteinExistence type="predicted"/>